<proteinExistence type="predicted"/>
<name>A0A6A6QDS7_9PEZI</name>
<gene>
    <name evidence="3" type="ORF">BU16DRAFT_158614</name>
</gene>
<feature type="region of interest" description="Disordered" evidence="1">
    <location>
        <begin position="111"/>
        <end position="196"/>
    </location>
</feature>
<accession>A0A6A6QDS7</accession>
<dbReference type="InterPro" id="IPR021264">
    <property type="entry name" value="AFUB_079030/YDR124W-like"/>
</dbReference>
<dbReference type="PANTHER" id="PTHR36102">
    <property type="entry name" value="CHROMOSOME 10, WHOLE GENOME SHOTGUN SEQUENCE"/>
    <property type="match status" value="1"/>
</dbReference>
<dbReference type="Proteomes" id="UP000799750">
    <property type="component" value="Unassembled WGS sequence"/>
</dbReference>
<reference evidence="3" key="1">
    <citation type="journal article" date="2020" name="Stud. Mycol.">
        <title>101 Dothideomycetes genomes: a test case for predicting lifestyles and emergence of pathogens.</title>
        <authorList>
            <person name="Haridas S."/>
            <person name="Albert R."/>
            <person name="Binder M."/>
            <person name="Bloem J."/>
            <person name="Labutti K."/>
            <person name="Salamov A."/>
            <person name="Andreopoulos B."/>
            <person name="Baker S."/>
            <person name="Barry K."/>
            <person name="Bills G."/>
            <person name="Bluhm B."/>
            <person name="Cannon C."/>
            <person name="Castanera R."/>
            <person name="Culley D."/>
            <person name="Daum C."/>
            <person name="Ezra D."/>
            <person name="Gonzalez J."/>
            <person name="Henrissat B."/>
            <person name="Kuo A."/>
            <person name="Liang C."/>
            <person name="Lipzen A."/>
            <person name="Lutzoni F."/>
            <person name="Magnuson J."/>
            <person name="Mondo S."/>
            <person name="Nolan M."/>
            <person name="Ohm R."/>
            <person name="Pangilinan J."/>
            <person name="Park H.-J."/>
            <person name="Ramirez L."/>
            <person name="Alfaro M."/>
            <person name="Sun H."/>
            <person name="Tritt A."/>
            <person name="Yoshinaga Y."/>
            <person name="Zwiers L.-H."/>
            <person name="Turgeon B."/>
            <person name="Goodwin S."/>
            <person name="Spatafora J."/>
            <person name="Crous P."/>
            <person name="Grigoriev I."/>
        </authorList>
    </citation>
    <scope>NUCLEOTIDE SEQUENCE</scope>
    <source>
        <strain evidence="3">CBS 269.34</strain>
    </source>
</reference>
<keyword evidence="4" id="KW-1185">Reference proteome</keyword>
<feature type="domain" description="Subtelomeric hrmA-associated cluster protein AFUB-079030/YDR124W-like helical bundle" evidence="2">
    <location>
        <begin position="225"/>
        <end position="368"/>
    </location>
</feature>
<dbReference type="InterPro" id="IPR047092">
    <property type="entry name" value="AFUB_07903/YDR124W-like_hel"/>
</dbReference>
<dbReference type="EMBL" id="MU004197">
    <property type="protein sequence ID" value="KAF2490568.1"/>
    <property type="molecule type" value="Genomic_DNA"/>
</dbReference>
<feature type="region of interest" description="Disordered" evidence="1">
    <location>
        <begin position="390"/>
        <end position="475"/>
    </location>
</feature>
<dbReference type="Pfam" id="PF11001">
    <property type="entry name" value="AFUB_07903_YDR124W_hel"/>
    <property type="match status" value="1"/>
</dbReference>
<evidence type="ECO:0000313" key="4">
    <source>
        <dbReference type="Proteomes" id="UP000799750"/>
    </source>
</evidence>
<feature type="region of interest" description="Disordered" evidence="1">
    <location>
        <begin position="266"/>
        <end position="285"/>
    </location>
</feature>
<dbReference type="OrthoDB" id="5338458at2759"/>
<organism evidence="3 4">
    <name type="scientific">Lophium mytilinum</name>
    <dbReference type="NCBI Taxonomy" id="390894"/>
    <lineage>
        <taxon>Eukaryota</taxon>
        <taxon>Fungi</taxon>
        <taxon>Dikarya</taxon>
        <taxon>Ascomycota</taxon>
        <taxon>Pezizomycotina</taxon>
        <taxon>Dothideomycetes</taxon>
        <taxon>Pleosporomycetidae</taxon>
        <taxon>Mytilinidiales</taxon>
        <taxon>Mytilinidiaceae</taxon>
        <taxon>Lophium</taxon>
    </lineage>
</organism>
<evidence type="ECO:0000313" key="3">
    <source>
        <dbReference type="EMBL" id="KAF2490568.1"/>
    </source>
</evidence>
<protein>
    <recommendedName>
        <fullName evidence="2">Subtelomeric hrmA-associated cluster protein AFUB-079030/YDR124W-like helical bundle domain-containing protein</fullName>
    </recommendedName>
</protein>
<dbReference type="AlphaFoldDB" id="A0A6A6QDS7"/>
<feature type="compositionally biased region" description="Low complexity" evidence="1">
    <location>
        <begin position="111"/>
        <end position="122"/>
    </location>
</feature>
<evidence type="ECO:0000256" key="1">
    <source>
        <dbReference type="SAM" id="MobiDB-lite"/>
    </source>
</evidence>
<feature type="compositionally biased region" description="Low complexity" evidence="1">
    <location>
        <begin position="417"/>
        <end position="435"/>
    </location>
</feature>
<evidence type="ECO:0000259" key="2">
    <source>
        <dbReference type="Pfam" id="PF11001"/>
    </source>
</evidence>
<dbReference type="PANTHER" id="PTHR36102:SF1">
    <property type="entry name" value="YDR124W-LIKE HELICAL BUNDLE DOMAIN-CONTAINING PROTEIN"/>
    <property type="match status" value="1"/>
</dbReference>
<sequence>MVFFGEENGSIPNQGPRGKPGIFPSRQEDGPSQAMAISRTKVQQPSSIALDPALEKALADSGYSAWALTILHDTKHPPSYHSSTNIDRHKSVLFHEDGWQRIQDAAVRASAARQATTQATAPSPVPEVAPTSDNVDHEPMAMTPSDADDESCPAAPLSASKRTLVLSSKPRRNRGRDAQPALNLTPRKRRHSSHSLSAESISEIAAPAAPQQRAFPVRGDFTFQISDSECVKWALRRLLDQLQQISLKALETEWIKVAEPKKQSNFPYSKKTTKGERKRNKTGPRIPQWWPIEESDYIEPHHNNKAGRTAVALALLRLRDRGSNWVDKLEFESRRVSLYFCSDKNDSKELEREQRRKRILCNIFLIAKYEEDFYFGCIDADSKVTAPDLSCVTTKSGKKKRRTNSSVQVSPRHSRATSTTTSPNSGSSPSELLSPANNLNLRDDSSYGIRSPHRLEEPPRHFLSGTPSTMPQSEHAVATLPRANAPHQPFRGHSYHGLLTTGLLDPEHSHIRARHSFDFNAKPSVSSYEGFGMDYHQTPRSQQYDVAQPPPPFAGWQNNSNLQPAYNVTASFPPRHNSLNGNYQVTESTFPGRGDFSFQAQDLMTSTAPYQDTIPVASPMSMAPPAMTRTYSQTGANGFQTANTQLPLSTSSPFQETQYREISRAGLQSFSINGHNQYQ</sequence>
<feature type="region of interest" description="Disordered" evidence="1">
    <location>
        <begin position="1"/>
        <end position="45"/>
    </location>
</feature>